<dbReference type="Pfam" id="PF00777">
    <property type="entry name" value="Glyco_transf_29"/>
    <property type="match status" value="1"/>
</dbReference>
<evidence type="ECO:0000256" key="12">
    <source>
        <dbReference type="SAM" id="Phobius"/>
    </source>
</evidence>
<evidence type="ECO:0000313" key="14">
    <source>
        <dbReference type="Proteomes" id="UP000887568"/>
    </source>
</evidence>
<feature type="region of interest" description="Disordered" evidence="11">
    <location>
        <begin position="367"/>
        <end position="390"/>
    </location>
</feature>
<organism evidence="13 14">
    <name type="scientific">Patiria miniata</name>
    <name type="common">Bat star</name>
    <name type="synonym">Asterina miniata</name>
    <dbReference type="NCBI Taxonomy" id="46514"/>
    <lineage>
        <taxon>Eukaryota</taxon>
        <taxon>Metazoa</taxon>
        <taxon>Echinodermata</taxon>
        <taxon>Eleutherozoa</taxon>
        <taxon>Asterozoa</taxon>
        <taxon>Asteroidea</taxon>
        <taxon>Valvatacea</taxon>
        <taxon>Valvatida</taxon>
        <taxon>Asterinidae</taxon>
        <taxon>Patiria</taxon>
    </lineage>
</organism>
<dbReference type="RefSeq" id="XP_038048524.1">
    <property type="nucleotide sequence ID" value="XM_038192596.1"/>
</dbReference>
<protein>
    <submittedName>
        <fullName evidence="13">Uncharacterized protein</fullName>
    </submittedName>
</protein>
<dbReference type="PANTHER" id="PTHR23136:SF12">
    <property type="entry name" value="ALPHA-2,6-SIALYLTRANSFERASE"/>
    <property type="match status" value="1"/>
</dbReference>
<accession>A0A913ZA70</accession>
<feature type="compositionally biased region" description="Basic and acidic residues" evidence="11">
    <location>
        <begin position="367"/>
        <end position="376"/>
    </location>
</feature>
<feature type="transmembrane region" description="Helical" evidence="12">
    <location>
        <begin position="12"/>
        <end position="32"/>
    </location>
</feature>
<dbReference type="AlphaFoldDB" id="A0A913ZA70"/>
<feature type="region of interest" description="Disordered" evidence="11">
    <location>
        <begin position="55"/>
        <end position="83"/>
    </location>
</feature>
<dbReference type="InterPro" id="IPR001675">
    <property type="entry name" value="Glyco_trans_29"/>
</dbReference>
<evidence type="ECO:0000256" key="11">
    <source>
        <dbReference type="SAM" id="MobiDB-lite"/>
    </source>
</evidence>
<keyword evidence="9 12" id="KW-0472">Membrane</keyword>
<evidence type="ECO:0000256" key="5">
    <source>
        <dbReference type="ARBA" id="ARBA00022692"/>
    </source>
</evidence>
<keyword evidence="8" id="KW-0333">Golgi apparatus</keyword>
<dbReference type="GO" id="GO:0000139">
    <property type="term" value="C:Golgi membrane"/>
    <property type="evidence" value="ECO:0007669"/>
    <property type="project" value="UniProtKB-SubCell"/>
</dbReference>
<keyword evidence="7 12" id="KW-1133">Transmembrane helix</keyword>
<evidence type="ECO:0000256" key="10">
    <source>
        <dbReference type="ARBA" id="ARBA00023180"/>
    </source>
</evidence>
<evidence type="ECO:0000313" key="13">
    <source>
        <dbReference type="EnsemblMetazoa" id="XP_038048524.1"/>
    </source>
</evidence>
<comment type="subcellular location">
    <subcellularLocation>
        <location evidence="1">Golgi apparatus membrane</location>
        <topology evidence="1">Single-pass type II membrane protein</topology>
    </subcellularLocation>
</comment>
<comment type="similarity">
    <text evidence="2">Belongs to the glycosyltransferase 29 family.</text>
</comment>
<dbReference type="GO" id="GO:0008373">
    <property type="term" value="F:sialyltransferase activity"/>
    <property type="evidence" value="ECO:0007669"/>
    <property type="project" value="InterPro"/>
</dbReference>
<proteinExistence type="inferred from homology"/>
<evidence type="ECO:0000256" key="7">
    <source>
        <dbReference type="ARBA" id="ARBA00022989"/>
    </source>
</evidence>
<evidence type="ECO:0000256" key="8">
    <source>
        <dbReference type="ARBA" id="ARBA00023034"/>
    </source>
</evidence>
<evidence type="ECO:0000256" key="1">
    <source>
        <dbReference type="ARBA" id="ARBA00004323"/>
    </source>
</evidence>
<dbReference type="InterPro" id="IPR038578">
    <property type="entry name" value="GT29-like_sf"/>
</dbReference>
<keyword evidence="5 12" id="KW-0812">Transmembrane</keyword>
<evidence type="ECO:0000256" key="6">
    <source>
        <dbReference type="ARBA" id="ARBA00022968"/>
    </source>
</evidence>
<reference evidence="13" key="1">
    <citation type="submission" date="2022-11" db="UniProtKB">
        <authorList>
            <consortium name="EnsemblMetazoa"/>
        </authorList>
    </citation>
    <scope>IDENTIFICATION</scope>
</reference>
<evidence type="ECO:0000256" key="3">
    <source>
        <dbReference type="ARBA" id="ARBA00022676"/>
    </source>
</evidence>
<dbReference type="EnsemblMetazoa" id="XM_038192596.1">
    <property type="protein sequence ID" value="XP_038048524.1"/>
    <property type="gene ID" value="LOC119722464"/>
</dbReference>
<dbReference type="PANTHER" id="PTHR23136">
    <property type="entry name" value="TAX1-BINDING PROTEIN 3-RELATED"/>
    <property type="match status" value="1"/>
</dbReference>
<keyword evidence="3" id="KW-0328">Glycosyltransferase</keyword>
<keyword evidence="10" id="KW-0325">Glycoprotein</keyword>
<sequence>MAFNNSTLTPESLIKILAIYITCCALPVLFYFTPGIVPSQNQTSLTPTAIRSLNPAAKSQRRMRHGSQAANRISNRSRDSSISEGRLLRTRPDNWIGPKGYVTFKDKRPLSKQCQSCALVNSAGRLLGQGAGEDIDDADCVIRMNSAPTEGYQHDVGTRTSFRVIGHRNFPLLLSTMRKRRWYLGDPATRSDLVVVWHYGVRWKYNPAERWCRVFCVMYHQVNVYLSSEQVMKRNEQMFYKELNISKSEVKVWMSTGWGAMLFALDVCDQIDVYGMIYEDFCREHPNDTAPYHYYHDDAKKAECGYYNRSEGAARHGHKFLTEKAVFAKWAAAYGIRFHLPYWDDQLKGYGADTVVDTLFKRRYREYERNKRRQEPRAAQAKAQNATPSA</sequence>
<keyword evidence="14" id="KW-1185">Reference proteome</keyword>
<dbReference type="OrthoDB" id="10264956at2759"/>
<dbReference type="Gene3D" id="3.90.1480.20">
    <property type="entry name" value="Glycosyl transferase family 29"/>
    <property type="match status" value="1"/>
</dbReference>
<keyword evidence="6" id="KW-0735">Signal-anchor</keyword>
<evidence type="ECO:0000256" key="4">
    <source>
        <dbReference type="ARBA" id="ARBA00022679"/>
    </source>
</evidence>
<dbReference type="OMA" id="LVVVWHY"/>
<name>A0A913ZA70_PATMI</name>
<keyword evidence="4" id="KW-0808">Transferase</keyword>
<dbReference type="GeneID" id="119722464"/>
<dbReference type="Proteomes" id="UP000887568">
    <property type="component" value="Unplaced"/>
</dbReference>
<evidence type="ECO:0000256" key="9">
    <source>
        <dbReference type="ARBA" id="ARBA00023136"/>
    </source>
</evidence>
<evidence type="ECO:0000256" key="2">
    <source>
        <dbReference type="ARBA" id="ARBA00006003"/>
    </source>
</evidence>